<feature type="compositionally biased region" description="Basic residues" evidence="1">
    <location>
        <begin position="113"/>
        <end position="131"/>
    </location>
</feature>
<organism evidence="2 3">
    <name type="scientific">Ornithinimicrobium humiphilum</name>
    <dbReference type="NCBI Taxonomy" id="125288"/>
    <lineage>
        <taxon>Bacteria</taxon>
        <taxon>Bacillati</taxon>
        <taxon>Actinomycetota</taxon>
        <taxon>Actinomycetes</taxon>
        <taxon>Micrococcales</taxon>
        <taxon>Ornithinimicrobiaceae</taxon>
        <taxon>Ornithinimicrobium</taxon>
    </lineage>
</organism>
<sequence length="131" mass="13791">MLADIGIEGVTGIGVLPGALRRMLGVTHEFRTPADFEGAVVQSELNAAAVAMLEALGADEPVAGVEANALDGLDGLVAHVGAVVGNTYQDDAVAFTTNLNLWPDRSSSSPTPRRWRRGPRSTGRRCSRPRP</sequence>
<accession>A0A543KJT2</accession>
<keyword evidence="3" id="KW-1185">Reference proteome</keyword>
<evidence type="ECO:0000313" key="3">
    <source>
        <dbReference type="Proteomes" id="UP000315133"/>
    </source>
</evidence>
<dbReference type="Proteomes" id="UP000315133">
    <property type="component" value="Unassembled WGS sequence"/>
</dbReference>
<feature type="compositionally biased region" description="Low complexity" evidence="1">
    <location>
        <begin position="102"/>
        <end position="112"/>
    </location>
</feature>
<protein>
    <submittedName>
        <fullName evidence="2">Uncharacterized protein</fullName>
    </submittedName>
</protein>
<dbReference type="AlphaFoldDB" id="A0A543KJT2"/>
<reference evidence="2 3" key="1">
    <citation type="submission" date="2019-06" db="EMBL/GenBank/DDBJ databases">
        <title>Sequencing the genomes of 1000 actinobacteria strains.</title>
        <authorList>
            <person name="Klenk H.-P."/>
        </authorList>
    </citation>
    <scope>NUCLEOTIDE SEQUENCE [LARGE SCALE GENOMIC DNA]</scope>
    <source>
        <strain evidence="2 3">DSM 12362</strain>
    </source>
</reference>
<gene>
    <name evidence="2" type="ORF">FB476_0180</name>
</gene>
<evidence type="ECO:0000256" key="1">
    <source>
        <dbReference type="SAM" id="MobiDB-lite"/>
    </source>
</evidence>
<comment type="caution">
    <text evidence="2">The sequence shown here is derived from an EMBL/GenBank/DDBJ whole genome shotgun (WGS) entry which is preliminary data.</text>
</comment>
<dbReference type="EMBL" id="VFPU01000001">
    <property type="protein sequence ID" value="TQM95341.1"/>
    <property type="molecule type" value="Genomic_DNA"/>
</dbReference>
<name>A0A543KJT2_9MICO</name>
<proteinExistence type="predicted"/>
<evidence type="ECO:0000313" key="2">
    <source>
        <dbReference type="EMBL" id="TQM95341.1"/>
    </source>
</evidence>
<feature type="region of interest" description="Disordered" evidence="1">
    <location>
        <begin position="101"/>
        <end position="131"/>
    </location>
</feature>